<feature type="compositionally biased region" description="Low complexity" evidence="13">
    <location>
        <begin position="228"/>
        <end position="243"/>
    </location>
</feature>
<dbReference type="InterPro" id="IPR016177">
    <property type="entry name" value="DNA-bd_dom_sf"/>
</dbReference>
<dbReference type="SMART" id="SM00571">
    <property type="entry name" value="DDT"/>
    <property type="match status" value="1"/>
</dbReference>
<keyword evidence="6" id="KW-0805">Transcription regulation</keyword>
<keyword evidence="3" id="KW-0479">Metal-binding</keyword>
<keyword evidence="5" id="KW-0862">Zinc</keyword>
<dbReference type="Proteomes" id="UP001233172">
    <property type="component" value="Unassembled WGS sequence"/>
</dbReference>
<comment type="similarity">
    <text evidence="2">Belongs to the WAL family.</text>
</comment>
<feature type="compositionally biased region" description="Basic and acidic residues" evidence="13">
    <location>
        <begin position="2054"/>
        <end position="2067"/>
    </location>
</feature>
<feature type="compositionally biased region" description="Basic and acidic residues" evidence="13">
    <location>
        <begin position="2469"/>
        <end position="2478"/>
    </location>
</feature>
<evidence type="ECO:0000259" key="17">
    <source>
        <dbReference type="PROSITE" id="PS50982"/>
    </source>
</evidence>
<dbReference type="SMART" id="SM00249">
    <property type="entry name" value="PHD"/>
    <property type="match status" value="2"/>
</dbReference>
<feature type="region of interest" description="Disordered" evidence="13">
    <location>
        <begin position="2016"/>
        <end position="2067"/>
    </location>
</feature>
<feature type="compositionally biased region" description="Polar residues" evidence="13">
    <location>
        <begin position="2405"/>
        <end position="2419"/>
    </location>
</feature>
<feature type="region of interest" description="Disordered" evidence="13">
    <location>
        <begin position="1497"/>
        <end position="1520"/>
    </location>
</feature>
<feature type="compositionally biased region" description="Low complexity" evidence="13">
    <location>
        <begin position="106"/>
        <end position="118"/>
    </location>
</feature>
<dbReference type="PANTHER" id="PTHR45915">
    <property type="entry name" value="TRANSCRIPTION INTERMEDIARY FACTOR"/>
    <property type="match status" value="1"/>
</dbReference>
<evidence type="ECO:0000259" key="15">
    <source>
        <dbReference type="PROSITE" id="PS50016"/>
    </source>
</evidence>
<feature type="compositionally biased region" description="Low complexity" evidence="13">
    <location>
        <begin position="1219"/>
        <end position="1229"/>
    </location>
</feature>
<dbReference type="Gene3D" id="3.30.40.10">
    <property type="entry name" value="Zinc/RING finger domain, C3HC4 (zinc finger)"/>
    <property type="match status" value="2"/>
</dbReference>
<feature type="compositionally biased region" description="Low complexity" evidence="13">
    <location>
        <begin position="393"/>
        <end position="413"/>
    </location>
</feature>
<feature type="region of interest" description="Disordered" evidence="13">
    <location>
        <begin position="2395"/>
        <end position="2487"/>
    </location>
</feature>
<keyword evidence="4 12" id="KW-0863">Zinc-finger</keyword>
<dbReference type="PROSITE" id="PS50014">
    <property type="entry name" value="BROMODOMAIN_2"/>
    <property type="match status" value="1"/>
</dbReference>
<keyword evidence="8 11" id="KW-0103">Bromodomain</keyword>
<feature type="domain" description="DDT" evidence="16">
    <location>
        <begin position="989"/>
        <end position="1054"/>
    </location>
</feature>
<dbReference type="SMART" id="SM00297">
    <property type="entry name" value="BROMO"/>
    <property type="match status" value="1"/>
</dbReference>
<sequence>MSKEEKKSSPSPSHGLLFDPSHLLGVHPLAASGFPFPPLGPLSNPYSLLGQPPRFTGLFGGLGGIPNPLHAAALSHSLAAGSSDWWRLASEPLTVSAPLPASTAAAASTSTEVPPAASVSTSGGSANSAMALSDLDLPAHNPVGLGFFVGNLGLLAPATLGPITNVEATKSSIGLLLASPLELTKSSSYFGLSKHHNEINSPPAPSPIPTAHKRGRSSRASTSSYKQSSRLSPSSTSPHTPSSPYLPPWSINGSTLPYSNLGAEPKSKSSSSSKRQKLSAKSESRESSHSAPHAHQQPHSSPLLTIPSAHSVQDHKPSTEKTDAFAFDPRAMITPYQMSPELAYMSQSLFLHRPDLGLPSHFLASAAASLPAHVASSSSSSSAVKNKEAGQRSSPSVPSSSKHSSSKISSSSSKVDRSKVEKDRPSHHAESSKKHQTTSNGIKNVDSKSAEPLDCTADDKNLSDLAIHMLDGDRKKQIAEHIRKRVGMYDLDEDTVRHGTKHLDWPYAEPSGEQRHNSDITKKQRDLHLAEVHKNNDILLEDLSVPHSSGKKLNLKLDSYLGKCDITENESLKREEPLHNKSSYGEESMSSTLDESCESIGHSEHEESKLDNSSASENVDVGSHSGSDSEDSNKNVAEGSTDEGSPNKKKPPTQLDERELIIPLEHGWNRQTIINGMGRRGIVGEVLYFAPCGKKMKTIPDVMRYLERNPNSDLGREHFSFNTKVNIGHFYEVRGGPDSQPVPLSDAEVLEKIEMSRGKRARMQMLARQRREKAAREQAMAQQVMDLKLKRRMELQDMSQQATISRLEKKQEKLKQKELDRQERDNKVLERRKEKEQHKINKQQEKIRLQEQLRKERELKAQQIVEARNRRQRELEEMRLADALQRNKERDMKRQQLVIMKEQERERRRQHLLLLKGLEQRKRLEEKQTKERLREEKLHEKIKQKEIKLHQRRVEMEIAMELKKPVEDMELKNAKPIPEFPRIKSKLAGRPIADCLMAVEFLNNFGLALNLEKSSIPTLESLERGILNESDEDIEEFMSLIMHLLRFALDDVGVPNPKEAVTKLHQKITEMEMTDTTMSEILRIFLKARGEKEMMDWLTEKPMEALNPTKKAAILAFLCNELLTSKVIANEIDKHMDAINNLRRDKWVVEGQLRQLRVFQARKFNKIHKSTDRRPAINSSISQDEDTMNSSKIGSEEDDDKEEEDDKEEDEEGSESDESSSVITSSSSSNMPFEPVDENLTKEESDKKIEKLRKQHAAYRQKVFRASLRLRAINIGQDRYKRTYWILPLTGGVYVEGMESGVPEDYVEEQAKKEEVKEQVTGSAADENGDETVMQIKKENCDPAVSGTGEKIADDCTKGREEGRENFLGETICTELSPACLDKVKVNLATKLEDMSESIHQSKLDSCDEDSTSMTVDEAPSSFPYHVTSQTYTSINLTSFDKNLATSDKNLASSEKNLASSDSIQALIANSPSQNVMMPCKLSPMVTNNASMDATDNTLDKKNDPMLKSPTNTITISKPELSGSISEPATYKHAFVSDILKVPKIGGVDRGTLVTLLNNSIQQAYQEEESESNSEVTSTPVTTSSTPILTSMPTVSSSLPSLLTSSLLFSAIPKLPQQAHSATLDLTCKPKGQAPLESSAITSTPVPAHSKPVNPQSLPPFHPSAQANHLLDLPPPAAHSGYTKTPALPPPGPPLHFTQSPYHPNLSHYPFGPTSASETLSSLASIVSPPPAHHNPVTTSSISSPLTTSSVQQPLTPSFSPAKNVFLKLEKNDKDPLYSSSELLQQAATHVLRSAESVKSSPLSTITKSASVKTLSEDDDAVTSEVVDHKLWFSILPRMPCDELSLTQRLPGQSPSLSQQSQQSISASLSALTTYMNSPTNANFDVLLPHIQSNPGLLSSDLLFTSIFNSPMTPSPSPTPCSTPGVDSAGEFKVPPPPDMNLISYPWEVLRAVQGEAQPIPKRLQHGWWRIYDLAMLKEVMTCMLNRGIREKNLQRSIHRYLDYAKLHCEFDTVKTEPETTPDVSQSNSDVKIKTEKQSDDCQDDTSTEPSADSEAKLEEPAEEKVPVAENAAAVENAAATGAKEEVAVQTDKSSCDINDFNPPDDPDWWSVSCLHQIELAALEEVEALEERIFQASLQAKQGWKPNKDNSIIIVDRSVKSVADNESYPLDVAISRLLELEANIERRYLKPPLIRSVQLNLSSLSQNERCDGDFGESESIPPGLLLWRQAVVGSESPAQLSLCTQLLAKSISWEKSIMRVTCQICSKDDNEAELLLCDGCDKGYHTYCFKPKMDNIPDGDWYCFECVSKASGTPHCVVCGAPGGRIVGCSKCPRHIHLECLDPPLPRMPKRWQCCNCLNEKGSSKRSKKRKESLPTVQRISITKLVVKEEPIDAEEMSMASSSSCHTSPPVSFGISSPEKSARKNSVKSQETPQQQGADKKKRKRKDKEEDLTSPPPPKKKKEKKEKKEKKSQEKVEELNGAVEESDDNQANNKDLIICGKLLSELEKHVDGWPFLKPVNKKQFPSYKKYIKFPMDFATARGKIKSKEYKHRQEFAADMRLIFNNCETFNEDDSDVGQAGFKLRQFFESRWLDMFPDDAP</sequence>
<dbReference type="PROSITE" id="PS01359">
    <property type="entry name" value="ZF_PHD_1"/>
    <property type="match status" value="1"/>
</dbReference>
<dbReference type="SUPFAM" id="SSF54171">
    <property type="entry name" value="DNA-binding domain"/>
    <property type="match status" value="1"/>
</dbReference>
<dbReference type="Pfam" id="PF01429">
    <property type="entry name" value="MBD"/>
    <property type="match status" value="1"/>
</dbReference>
<dbReference type="InterPro" id="IPR011011">
    <property type="entry name" value="Znf_FYVE_PHD"/>
</dbReference>
<dbReference type="PROSITE" id="PS50827">
    <property type="entry name" value="DDT"/>
    <property type="match status" value="1"/>
</dbReference>
<dbReference type="FunFam" id="3.30.40.10:FF:000199">
    <property type="entry name" value="Bromodomain adjacent to zinc finger domain 2B"/>
    <property type="match status" value="1"/>
</dbReference>
<dbReference type="InterPro" id="IPR018501">
    <property type="entry name" value="DDT_dom"/>
</dbReference>
<dbReference type="PRINTS" id="PR00503">
    <property type="entry name" value="BROMODOMAIN"/>
</dbReference>
<dbReference type="Gene3D" id="3.30.890.10">
    <property type="entry name" value="Methyl-cpg-binding Protein 2, Chain A"/>
    <property type="match status" value="1"/>
</dbReference>
<dbReference type="PROSITE" id="PS50016">
    <property type="entry name" value="ZF_PHD_2"/>
    <property type="match status" value="2"/>
</dbReference>
<evidence type="ECO:0000256" key="2">
    <source>
        <dbReference type="ARBA" id="ARBA00007444"/>
    </source>
</evidence>
<feature type="domain" description="PHD-type" evidence="15">
    <location>
        <begin position="2259"/>
        <end position="2309"/>
    </location>
</feature>
<feature type="compositionally biased region" description="Polar residues" evidence="13">
    <location>
        <begin position="580"/>
        <end position="594"/>
    </location>
</feature>
<feature type="region of interest" description="Disordered" evidence="13">
    <location>
        <begin position="106"/>
        <end position="125"/>
    </location>
</feature>
<feature type="compositionally biased region" description="Polar residues" evidence="13">
    <location>
        <begin position="2427"/>
        <end position="2437"/>
    </location>
</feature>
<evidence type="ECO:0000256" key="5">
    <source>
        <dbReference type="ARBA" id="ARBA00022833"/>
    </source>
</evidence>
<dbReference type="PROSITE" id="PS50982">
    <property type="entry name" value="MBD"/>
    <property type="match status" value="1"/>
</dbReference>
<dbReference type="PANTHER" id="PTHR45915:SF2">
    <property type="entry name" value="TOUTATIS, ISOFORM E"/>
    <property type="match status" value="1"/>
</dbReference>
<evidence type="ECO:0000256" key="9">
    <source>
        <dbReference type="ARBA" id="ARBA00023163"/>
    </source>
</evidence>
<feature type="region of interest" description="Disordered" evidence="13">
    <location>
        <begin position="813"/>
        <end position="843"/>
    </location>
</feature>
<feature type="compositionally biased region" description="Basic and acidic residues" evidence="13">
    <location>
        <begin position="2031"/>
        <end position="2040"/>
    </location>
</feature>
<evidence type="ECO:0000256" key="8">
    <source>
        <dbReference type="ARBA" id="ARBA00023117"/>
    </source>
</evidence>
<feature type="domain" description="Bromo" evidence="14">
    <location>
        <begin position="2507"/>
        <end position="2577"/>
    </location>
</feature>
<evidence type="ECO:0000259" key="16">
    <source>
        <dbReference type="PROSITE" id="PS50827"/>
    </source>
</evidence>
<feature type="compositionally biased region" description="Acidic residues" evidence="13">
    <location>
        <begin position="1196"/>
        <end position="1218"/>
    </location>
</feature>
<feature type="compositionally biased region" description="Basic and acidic residues" evidence="13">
    <location>
        <begin position="414"/>
        <end position="433"/>
    </location>
</feature>
<dbReference type="SUPFAM" id="SSF57903">
    <property type="entry name" value="FYVE/PHD zinc finger"/>
    <property type="match status" value="2"/>
</dbReference>
<dbReference type="InterPro" id="IPR019787">
    <property type="entry name" value="Znf_PHD-finger"/>
</dbReference>
<dbReference type="SMART" id="SM00391">
    <property type="entry name" value="MBD"/>
    <property type="match status" value="1"/>
</dbReference>
<feature type="compositionally biased region" description="Basic residues" evidence="13">
    <location>
        <begin position="2458"/>
        <end position="2468"/>
    </location>
</feature>
<feature type="region of interest" description="Disordered" evidence="13">
    <location>
        <begin position="1725"/>
        <end position="1755"/>
    </location>
</feature>
<evidence type="ECO:0000256" key="11">
    <source>
        <dbReference type="PROSITE-ProRule" id="PRU00035"/>
    </source>
</evidence>
<dbReference type="InterPro" id="IPR013083">
    <property type="entry name" value="Znf_RING/FYVE/PHD"/>
</dbReference>
<feature type="region of interest" description="Disordered" evidence="13">
    <location>
        <begin position="1634"/>
        <end position="1653"/>
    </location>
</feature>
<evidence type="ECO:0000313" key="18">
    <source>
        <dbReference type="EMBL" id="KAK0067629.1"/>
    </source>
</evidence>
<reference evidence="18" key="2">
    <citation type="submission" date="2023-04" db="EMBL/GenBank/DDBJ databases">
        <authorList>
            <person name="Bu L."/>
            <person name="Lu L."/>
            <person name="Laidemitt M.R."/>
            <person name="Zhang S.M."/>
            <person name="Mutuku M."/>
            <person name="Mkoji G."/>
            <person name="Steinauer M."/>
            <person name="Loker E.S."/>
        </authorList>
    </citation>
    <scope>NUCLEOTIDE SEQUENCE</scope>
    <source>
        <strain evidence="18">KasaAsao</strain>
        <tissue evidence="18">Whole Snail</tissue>
    </source>
</reference>
<name>A0AAD8C8P1_BIOPF</name>
<protein>
    <submittedName>
        <fullName evidence="18">Bromodomain adjacent to zinc finger domain protein 2B</fullName>
    </submittedName>
</protein>
<evidence type="ECO:0000256" key="6">
    <source>
        <dbReference type="ARBA" id="ARBA00023015"/>
    </source>
</evidence>
<feature type="compositionally biased region" description="Basic and acidic residues" evidence="13">
    <location>
        <begin position="1239"/>
        <end position="1249"/>
    </location>
</feature>
<feature type="region of interest" description="Disordered" evidence="13">
    <location>
        <begin position="378"/>
        <end position="454"/>
    </location>
</feature>
<keyword evidence="19" id="KW-1185">Reference proteome</keyword>
<dbReference type="Gene3D" id="1.20.920.10">
    <property type="entry name" value="Bromodomain-like"/>
    <property type="match status" value="1"/>
</dbReference>
<dbReference type="GO" id="GO:0003677">
    <property type="term" value="F:DNA binding"/>
    <property type="evidence" value="ECO:0007669"/>
    <property type="project" value="InterPro"/>
</dbReference>
<feature type="compositionally biased region" description="Basic and acidic residues" evidence="13">
    <location>
        <begin position="312"/>
        <end position="323"/>
    </location>
</feature>
<feature type="compositionally biased region" description="Basic and acidic residues" evidence="13">
    <location>
        <begin position="601"/>
        <end position="610"/>
    </location>
</feature>
<comment type="caution">
    <text evidence="18">The sequence shown here is derived from an EMBL/GenBank/DDBJ whole genome shotgun (WGS) entry which is preliminary data.</text>
</comment>
<evidence type="ECO:0000259" key="14">
    <source>
        <dbReference type="PROSITE" id="PS50014"/>
    </source>
</evidence>
<dbReference type="Pfam" id="PF02791">
    <property type="entry name" value="DDT"/>
    <property type="match status" value="1"/>
</dbReference>
<dbReference type="GO" id="GO:0000785">
    <property type="term" value="C:chromatin"/>
    <property type="evidence" value="ECO:0007669"/>
    <property type="project" value="TreeGrafter"/>
</dbReference>
<dbReference type="GO" id="GO:0008270">
    <property type="term" value="F:zinc ion binding"/>
    <property type="evidence" value="ECO:0007669"/>
    <property type="project" value="UniProtKB-KW"/>
</dbReference>
<feature type="region of interest" description="Disordered" evidence="13">
    <location>
        <begin position="1662"/>
        <end position="1701"/>
    </location>
</feature>
<dbReference type="Pfam" id="PF00439">
    <property type="entry name" value="Bromodomain"/>
    <property type="match status" value="1"/>
</dbReference>
<dbReference type="EMBL" id="JASAOG010000007">
    <property type="protein sequence ID" value="KAK0067629.1"/>
    <property type="molecule type" value="Genomic_DNA"/>
</dbReference>
<comment type="subcellular location">
    <subcellularLocation>
        <location evidence="1">Nucleus</location>
    </subcellularLocation>
</comment>
<feature type="region of interest" description="Disordered" evidence="13">
    <location>
        <begin position="1401"/>
        <end position="1420"/>
    </location>
</feature>
<dbReference type="SUPFAM" id="SSF47370">
    <property type="entry name" value="Bromodomain"/>
    <property type="match status" value="1"/>
</dbReference>
<evidence type="ECO:0000256" key="13">
    <source>
        <dbReference type="SAM" id="MobiDB-lite"/>
    </source>
</evidence>
<keyword evidence="9" id="KW-0804">Transcription</keyword>
<dbReference type="CDD" id="cd15545">
    <property type="entry name" value="PHD_BAZ2A_like"/>
    <property type="match status" value="1"/>
</dbReference>
<feature type="compositionally biased region" description="Polar residues" evidence="13">
    <location>
        <begin position="297"/>
        <end position="311"/>
    </location>
</feature>
<dbReference type="InterPro" id="IPR001965">
    <property type="entry name" value="Znf_PHD"/>
</dbReference>
<feature type="region of interest" description="Disordered" evidence="13">
    <location>
        <begin position="1565"/>
        <end position="1595"/>
    </location>
</feature>
<keyword evidence="7" id="KW-0175">Coiled coil</keyword>
<dbReference type="Pfam" id="PF00628">
    <property type="entry name" value="PHD"/>
    <property type="match status" value="2"/>
</dbReference>
<dbReference type="InterPro" id="IPR019786">
    <property type="entry name" value="Zinc_finger_PHD-type_CS"/>
</dbReference>
<feature type="compositionally biased region" description="Basic and acidic residues" evidence="13">
    <location>
        <begin position="445"/>
        <end position="454"/>
    </location>
</feature>
<gene>
    <name evidence="18" type="ORF">Bpfe_003136</name>
</gene>
<evidence type="ECO:0000256" key="12">
    <source>
        <dbReference type="PROSITE-ProRule" id="PRU00146"/>
    </source>
</evidence>
<feature type="region of interest" description="Disordered" evidence="13">
    <location>
        <begin position="1169"/>
        <end position="1253"/>
    </location>
</feature>
<evidence type="ECO:0000256" key="1">
    <source>
        <dbReference type="ARBA" id="ARBA00004123"/>
    </source>
</evidence>
<reference evidence="18" key="1">
    <citation type="journal article" date="2023" name="PLoS Negl. Trop. Dis.">
        <title>A genome sequence for Biomphalaria pfeifferi, the major vector snail for the human-infecting parasite Schistosoma mansoni.</title>
        <authorList>
            <person name="Bu L."/>
            <person name="Lu L."/>
            <person name="Laidemitt M.R."/>
            <person name="Zhang S.M."/>
            <person name="Mutuku M."/>
            <person name="Mkoji G."/>
            <person name="Steinauer M."/>
            <person name="Loker E.S."/>
        </authorList>
    </citation>
    <scope>NUCLEOTIDE SEQUENCE</scope>
    <source>
        <strain evidence="18">KasaAsao</strain>
    </source>
</reference>
<proteinExistence type="inferred from homology"/>
<evidence type="ECO:0000256" key="7">
    <source>
        <dbReference type="ARBA" id="ARBA00023054"/>
    </source>
</evidence>
<evidence type="ECO:0000256" key="4">
    <source>
        <dbReference type="ARBA" id="ARBA00022771"/>
    </source>
</evidence>
<dbReference type="InterPro" id="IPR001487">
    <property type="entry name" value="Bromodomain"/>
</dbReference>
<organism evidence="18 19">
    <name type="scientific">Biomphalaria pfeifferi</name>
    <name type="common">Bloodfluke planorb</name>
    <name type="synonym">Freshwater snail</name>
    <dbReference type="NCBI Taxonomy" id="112525"/>
    <lineage>
        <taxon>Eukaryota</taxon>
        <taxon>Metazoa</taxon>
        <taxon>Spiralia</taxon>
        <taxon>Lophotrochozoa</taxon>
        <taxon>Mollusca</taxon>
        <taxon>Gastropoda</taxon>
        <taxon>Heterobranchia</taxon>
        <taxon>Euthyneura</taxon>
        <taxon>Panpulmonata</taxon>
        <taxon>Hygrophila</taxon>
        <taxon>Lymnaeoidea</taxon>
        <taxon>Planorbidae</taxon>
        <taxon>Biomphalaria</taxon>
    </lineage>
</organism>
<feature type="region of interest" description="Disordered" evidence="13">
    <location>
        <begin position="194"/>
        <end position="326"/>
    </location>
</feature>
<evidence type="ECO:0000313" key="19">
    <source>
        <dbReference type="Proteomes" id="UP001233172"/>
    </source>
</evidence>
<feature type="compositionally biased region" description="Polar residues" evidence="13">
    <location>
        <begin position="218"/>
        <end position="227"/>
    </location>
</feature>
<feature type="domain" description="PHD-type" evidence="15">
    <location>
        <begin position="2313"/>
        <end position="2360"/>
    </location>
</feature>
<feature type="compositionally biased region" description="Low complexity" evidence="13">
    <location>
        <begin position="1573"/>
        <end position="1595"/>
    </location>
</feature>
<feature type="domain" description="MBD" evidence="17">
    <location>
        <begin position="654"/>
        <end position="726"/>
    </location>
</feature>
<evidence type="ECO:0000256" key="3">
    <source>
        <dbReference type="ARBA" id="ARBA00022723"/>
    </source>
</evidence>
<dbReference type="InterPro" id="IPR036427">
    <property type="entry name" value="Bromodomain-like_sf"/>
</dbReference>
<dbReference type="InterPro" id="IPR001739">
    <property type="entry name" value="Methyl_CpG_DNA-bd"/>
</dbReference>
<feature type="compositionally biased region" description="Low complexity" evidence="13">
    <location>
        <begin position="1738"/>
        <end position="1750"/>
    </location>
</feature>
<evidence type="ECO:0000256" key="10">
    <source>
        <dbReference type="ARBA" id="ARBA00023242"/>
    </source>
</evidence>
<dbReference type="GO" id="GO:0005634">
    <property type="term" value="C:nucleus"/>
    <property type="evidence" value="ECO:0007669"/>
    <property type="project" value="UniProtKB-SubCell"/>
</dbReference>
<accession>A0AAD8C8P1</accession>
<keyword evidence="10" id="KW-0539">Nucleus</keyword>
<feature type="region of interest" description="Disordered" evidence="13">
    <location>
        <begin position="572"/>
        <end position="655"/>
    </location>
</feature>